<dbReference type="Proteomes" id="UP001597314">
    <property type="component" value="Unassembled WGS sequence"/>
</dbReference>
<name>A0ABW5AN09_9BRAD</name>
<gene>
    <name evidence="2" type="ORF">ACFSOX_19490</name>
</gene>
<sequence>MTMNPPPRDDNGHVVPHDHDGIDASHGVIRRISELQIVTDKAGQRRISSLAFKPSGGSNGGMSVDLEESIRAAGLDPYGYVTTPRWTGSVKFVVGDLRNENFKVGFNPLPENPHHGEVWGDFGRAKQRRLQTLARWFVPIEGVIIAVS</sequence>
<feature type="compositionally biased region" description="Basic and acidic residues" evidence="1">
    <location>
        <begin position="7"/>
        <end position="22"/>
    </location>
</feature>
<dbReference type="RefSeq" id="WP_378479487.1">
    <property type="nucleotide sequence ID" value="NZ_JBHUIW010000027.1"/>
</dbReference>
<reference evidence="3" key="1">
    <citation type="journal article" date="2019" name="Int. J. Syst. Evol. Microbiol.">
        <title>The Global Catalogue of Microorganisms (GCM) 10K type strain sequencing project: providing services to taxonomists for standard genome sequencing and annotation.</title>
        <authorList>
            <consortium name="The Broad Institute Genomics Platform"/>
            <consortium name="The Broad Institute Genome Sequencing Center for Infectious Disease"/>
            <person name="Wu L."/>
            <person name="Ma J."/>
        </authorList>
    </citation>
    <scope>NUCLEOTIDE SEQUENCE [LARGE SCALE GENOMIC DNA]</scope>
    <source>
        <strain evidence="3">CGMCC 1.6774</strain>
    </source>
</reference>
<evidence type="ECO:0000313" key="3">
    <source>
        <dbReference type="Proteomes" id="UP001597314"/>
    </source>
</evidence>
<comment type="caution">
    <text evidence="2">The sequence shown here is derived from an EMBL/GenBank/DDBJ whole genome shotgun (WGS) entry which is preliminary data.</text>
</comment>
<feature type="region of interest" description="Disordered" evidence="1">
    <location>
        <begin position="1"/>
        <end position="22"/>
    </location>
</feature>
<keyword evidence="3" id="KW-1185">Reference proteome</keyword>
<accession>A0ABW5AN09</accession>
<dbReference type="EMBL" id="JBHUIW010000027">
    <property type="protein sequence ID" value="MFD2184343.1"/>
    <property type="molecule type" value="Genomic_DNA"/>
</dbReference>
<proteinExistence type="predicted"/>
<evidence type="ECO:0000313" key="2">
    <source>
        <dbReference type="EMBL" id="MFD2184343.1"/>
    </source>
</evidence>
<protein>
    <submittedName>
        <fullName evidence="2">Uncharacterized protein</fullName>
    </submittedName>
</protein>
<organism evidence="2 3">
    <name type="scientific">Rhodoplanes azumiensis</name>
    <dbReference type="NCBI Taxonomy" id="1897628"/>
    <lineage>
        <taxon>Bacteria</taxon>
        <taxon>Pseudomonadati</taxon>
        <taxon>Pseudomonadota</taxon>
        <taxon>Alphaproteobacteria</taxon>
        <taxon>Hyphomicrobiales</taxon>
        <taxon>Nitrobacteraceae</taxon>
        <taxon>Rhodoplanes</taxon>
    </lineage>
</organism>
<evidence type="ECO:0000256" key="1">
    <source>
        <dbReference type="SAM" id="MobiDB-lite"/>
    </source>
</evidence>